<protein>
    <recommendedName>
        <fullName evidence="4">Lipoprotein</fullName>
    </recommendedName>
</protein>
<feature type="chain" id="PRO_5020635614" description="Lipoprotein" evidence="1">
    <location>
        <begin position="36"/>
        <end position="354"/>
    </location>
</feature>
<keyword evidence="1" id="KW-0732">Signal</keyword>
<comment type="caution">
    <text evidence="2">The sequence shown here is derived from an EMBL/GenBank/DDBJ whole genome shotgun (WGS) entry which is preliminary data.</text>
</comment>
<feature type="signal peptide" evidence="1">
    <location>
        <begin position="1"/>
        <end position="35"/>
    </location>
</feature>
<dbReference type="RefSeq" id="WP_131197769.1">
    <property type="nucleotide sequence ID" value="NZ_QJUL01000009.1"/>
</dbReference>
<evidence type="ECO:0000313" key="2">
    <source>
        <dbReference type="EMBL" id="TBU94666.1"/>
    </source>
</evidence>
<evidence type="ECO:0008006" key="4">
    <source>
        <dbReference type="Google" id="ProtNLM"/>
    </source>
</evidence>
<organism evidence="2 3">
    <name type="scientific">Phytopseudomonas dryadis</name>
    <dbReference type="NCBI Taxonomy" id="2487520"/>
    <lineage>
        <taxon>Bacteria</taxon>
        <taxon>Pseudomonadati</taxon>
        <taxon>Pseudomonadota</taxon>
        <taxon>Gammaproteobacteria</taxon>
        <taxon>Pseudomonadales</taxon>
        <taxon>Pseudomonadaceae</taxon>
        <taxon>Phytopseudomonas</taxon>
    </lineage>
</organism>
<dbReference type="AlphaFoldDB" id="A0A4Q9R4G2"/>
<reference evidence="2 3" key="1">
    <citation type="submission" date="2018-06" db="EMBL/GenBank/DDBJ databases">
        <title>Three novel Pseudomonas species isolated from symptomatic oak.</title>
        <authorList>
            <person name="Bueno-Gonzalez V."/>
            <person name="Brady C."/>
        </authorList>
    </citation>
    <scope>NUCLEOTIDE SEQUENCE [LARGE SCALE GENOMIC DNA]</scope>
    <source>
        <strain evidence="2 3">P6B</strain>
    </source>
</reference>
<accession>A0A4Q9R4G2</accession>
<evidence type="ECO:0000313" key="3">
    <source>
        <dbReference type="Proteomes" id="UP000293172"/>
    </source>
</evidence>
<dbReference type="EMBL" id="QJUL01000009">
    <property type="protein sequence ID" value="TBU94666.1"/>
    <property type="molecule type" value="Genomic_DNA"/>
</dbReference>
<name>A0A4Q9R4G2_9GAMM</name>
<dbReference type="OrthoDB" id="8478214at2"/>
<dbReference type="Proteomes" id="UP000293172">
    <property type="component" value="Unassembled WGS sequence"/>
</dbReference>
<sequence>MIALFPTRRRNPIARQVMRGLAVIAVMALASGCGAGREEAGQAAMKLAEAIYPGQLELYDTHLQKGYYDVTLAVKGDPVTRIRFAMDRNPADCTLGTPCEERLRKAYDSGIALGQEIKALDTIFRNCGIPVLAVHWYGGTSGLVPIIEQRLTNENQHKVVDALAACVTTFRTAYLDSAWWDQRSAIRIIISSNDTGRKAQAPDPLNFEASVPDFLQSAPAYSVTFSLDRPDVEAGALRFLPFYALNDELKKAIGKEAESFLRKQPDDVILETFVMLWETELDPERVDVIRTYVLACTHATRDGKRCRKGDVALRVQYDLKNEQVTDIQRMPLARDHHGSAIFAPLPRRADPTTP</sequence>
<evidence type="ECO:0000256" key="1">
    <source>
        <dbReference type="SAM" id="SignalP"/>
    </source>
</evidence>
<proteinExistence type="predicted"/>
<gene>
    <name evidence="2" type="ORF">DNK44_08200</name>
</gene>